<protein>
    <submittedName>
        <fullName evidence="1">Uncharacterized protein</fullName>
    </submittedName>
</protein>
<comment type="caution">
    <text evidence="1">The sequence shown here is derived from an EMBL/GenBank/DDBJ whole genome shotgun (WGS) entry which is preliminary data.</text>
</comment>
<sequence>MEGLAKVGTFCPNLVCPDYEQVRESGGNIIKFGHQDIFNLFSMFRCGPQPIGNRILLMALYTTDTADTRTFGDHRQTFEDLFFSCTAAVKNRASCLCKSSFAS</sequence>
<accession>A0A444JDQ7</accession>
<gene>
    <name evidence="1" type="ORF">VU01_11821</name>
</gene>
<dbReference type="Proteomes" id="UP000288892">
    <property type="component" value="Unassembled WGS sequence"/>
</dbReference>
<evidence type="ECO:0000313" key="2">
    <source>
        <dbReference type="Proteomes" id="UP000288892"/>
    </source>
</evidence>
<feature type="non-terminal residue" evidence="1">
    <location>
        <position position="103"/>
    </location>
</feature>
<name>A0A444JDQ7_9BACT</name>
<organism evidence="1 2">
    <name type="scientific">Candidatus Electrothrix marina</name>
    <dbReference type="NCBI Taxonomy" id="1859130"/>
    <lineage>
        <taxon>Bacteria</taxon>
        <taxon>Pseudomonadati</taxon>
        <taxon>Thermodesulfobacteriota</taxon>
        <taxon>Desulfobulbia</taxon>
        <taxon>Desulfobulbales</taxon>
        <taxon>Desulfobulbaceae</taxon>
        <taxon>Candidatus Electrothrix</taxon>
    </lineage>
</organism>
<dbReference type="EMBL" id="MTKS01000182">
    <property type="protein sequence ID" value="RWX51214.1"/>
    <property type="molecule type" value="Genomic_DNA"/>
</dbReference>
<dbReference type="AlphaFoldDB" id="A0A444JDQ7"/>
<reference evidence="1 2" key="1">
    <citation type="submission" date="2017-01" db="EMBL/GenBank/DDBJ databases">
        <title>The cable genome- insights into the physiology and evolution of filamentous bacteria capable of sulfide oxidation via long distance electron transfer.</title>
        <authorList>
            <person name="Schreiber L."/>
            <person name="Bjerg J.T."/>
            <person name="Boggild A."/>
            <person name="Van De Vossenberg J."/>
            <person name="Meysman F."/>
            <person name="Nielsen L.P."/>
            <person name="Schramm A."/>
            <person name="Kjeldsen K.U."/>
        </authorList>
    </citation>
    <scope>NUCLEOTIDE SEQUENCE [LARGE SCALE GENOMIC DNA]</scope>
    <source>
        <strain evidence="1">A5</strain>
    </source>
</reference>
<proteinExistence type="predicted"/>
<evidence type="ECO:0000313" key="1">
    <source>
        <dbReference type="EMBL" id="RWX51214.1"/>
    </source>
</evidence>
<keyword evidence="2" id="KW-1185">Reference proteome</keyword>